<protein>
    <recommendedName>
        <fullName evidence="9">BED-type domain-containing protein</fullName>
    </recommendedName>
</protein>
<evidence type="ECO:0000256" key="4">
    <source>
        <dbReference type="ARBA" id="ARBA00022833"/>
    </source>
</evidence>
<evidence type="ECO:0000256" key="7">
    <source>
        <dbReference type="ARBA" id="ARBA00023242"/>
    </source>
</evidence>
<dbReference type="PROSITE" id="PS50808">
    <property type="entry name" value="ZF_BED"/>
    <property type="match status" value="1"/>
</dbReference>
<dbReference type="InterPro" id="IPR012337">
    <property type="entry name" value="RNaseH-like_sf"/>
</dbReference>
<name>A0A9D4PBG8_RHISA</name>
<dbReference type="EMBL" id="JABSTV010001255">
    <property type="protein sequence ID" value="KAH7934867.1"/>
    <property type="molecule type" value="Genomic_DNA"/>
</dbReference>
<evidence type="ECO:0000313" key="11">
    <source>
        <dbReference type="Proteomes" id="UP000821837"/>
    </source>
</evidence>
<reference evidence="10" key="2">
    <citation type="submission" date="2021-09" db="EMBL/GenBank/DDBJ databases">
        <authorList>
            <person name="Jia N."/>
            <person name="Wang J."/>
            <person name="Shi W."/>
            <person name="Du L."/>
            <person name="Sun Y."/>
            <person name="Zhan W."/>
            <person name="Jiang J."/>
            <person name="Wang Q."/>
            <person name="Zhang B."/>
            <person name="Ji P."/>
            <person name="Sakyi L.B."/>
            <person name="Cui X."/>
            <person name="Yuan T."/>
            <person name="Jiang B."/>
            <person name="Yang W."/>
            <person name="Lam T.T.-Y."/>
            <person name="Chang Q."/>
            <person name="Ding S."/>
            <person name="Wang X."/>
            <person name="Zhu J."/>
            <person name="Ruan X."/>
            <person name="Zhao L."/>
            <person name="Wei J."/>
            <person name="Que T."/>
            <person name="Du C."/>
            <person name="Cheng J."/>
            <person name="Dai P."/>
            <person name="Han X."/>
            <person name="Huang E."/>
            <person name="Gao Y."/>
            <person name="Liu J."/>
            <person name="Shao H."/>
            <person name="Ye R."/>
            <person name="Li L."/>
            <person name="Wei W."/>
            <person name="Wang X."/>
            <person name="Wang C."/>
            <person name="Huo Q."/>
            <person name="Li W."/>
            <person name="Guo W."/>
            <person name="Chen H."/>
            <person name="Chen S."/>
            <person name="Zhou L."/>
            <person name="Zhou L."/>
            <person name="Ni X."/>
            <person name="Tian J."/>
            <person name="Zhou Y."/>
            <person name="Sheng Y."/>
            <person name="Liu T."/>
            <person name="Pan Y."/>
            <person name="Xia L."/>
            <person name="Li J."/>
            <person name="Zhao F."/>
            <person name="Cao W."/>
        </authorList>
    </citation>
    <scope>NUCLEOTIDE SEQUENCE</scope>
    <source>
        <strain evidence="10">Rsan-2018</strain>
        <tissue evidence="10">Larvae</tissue>
    </source>
</reference>
<dbReference type="AlphaFoldDB" id="A0A9D4PBG8"/>
<evidence type="ECO:0000256" key="2">
    <source>
        <dbReference type="ARBA" id="ARBA00022723"/>
    </source>
</evidence>
<dbReference type="SUPFAM" id="SSF53098">
    <property type="entry name" value="Ribonuclease H-like"/>
    <property type="match status" value="1"/>
</dbReference>
<organism evidence="10 11">
    <name type="scientific">Rhipicephalus sanguineus</name>
    <name type="common">Brown dog tick</name>
    <name type="synonym">Ixodes sanguineus</name>
    <dbReference type="NCBI Taxonomy" id="34632"/>
    <lineage>
        <taxon>Eukaryota</taxon>
        <taxon>Metazoa</taxon>
        <taxon>Ecdysozoa</taxon>
        <taxon>Arthropoda</taxon>
        <taxon>Chelicerata</taxon>
        <taxon>Arachnida</taxon>
        <taxon>Acari</taxon>
        <taxon>Parasitiformes</taxon>
        <taxon>Ixodida</taxon>
        <taxon>Ixodoidea</taxon>
        <taxon>Ixodidae</taxon>
        <taxon>Rhipicephalinae</taxon>
        <taxon>Rhipicephalus</taxon>
        <taxon>Rhipicephalus</taxon>
    </lineage>
</organism>
<dbReference type="SMART" id="SM00614">
    <property type="entry name" value="ZnF_BED"/>
    <property type="match status" value="1"/>
</dbReference>
<dbReference type="InterPro" id="IPR003656">
    <property type="entry name" value="Znf_BED"/>
</dbReference>
<keyword evidence="4" id="KW-0862">Zinc</keyword>
<evidence type="ECO:0000256" key="3">
    <source>
        <dbReference type="ARBA" id="ARBA00022771"/>
    </source>
</evidence>
<gene>
    <name evidence="10" type="ORF">HPB52_001682</name>
</gene>
<dbReference type="SUPFAM" id="SSF57667">
    <property type="entry name" value="beta-beta-alpha zinc fingers"/>
    <property type="match status" value="1"/>
</dbReference>
<keyword evidence="6" id="KW-0804">Transcription</keyword>
<keyword evidence="3 8" id="KW-0863">Zinc-finger</keyword>
<keyword evidence="5" id="KW-0805">Transcription regulation</keyword>
<dbReference type="PANTHER" id="PTHR46481:SF10">
    <property type="entry name" value="ZINC FINGER BED DOMAIN-CONTAINING PROTEIN 39"/>
    <property type="match status" value="1"/>
</dbReference>
<dbReference type="InterPro" id="IPR052035">
    <property type="entry name" value="ZnF_BED_domain_contain"/>
</dbReference>
<feature type="domain" description="BED-type" evidence="9">
    <location>
        <begin position="11"/>
        <end position="62"/>
    </location>
</feature>
<evidence type="ECO:0000313" key="10">
    <source>
        <dbReference type="EMBL" id="KAH7934867.1"/>
    </source>
</evidence>
<evidence type="ECO:0000256" key="5">
    <source>
        <dbReference type="ARBA" id="ARBA00023015"/>
    </source>
</evidence>
<dbReference type="GO" id="GO:0003677">
    <property type="term" value="F:DNA binding"/>
    <property type="evidence" value="ECO:0007669"/>
    <property type="project" value="InterPro"/>
</dbReference>
<dbReference type="PANTHER" id="PTHR46481">
    <property type="entry name" value="ZINC FINGER BED DOMAIN-CONTAINING PROTEIN 4"/>
    <property type="match status" value="1"/>
</dbReference>
<comment type="caution">
    <text evidence="10">The sequence shown here is derived from an EMBL/GenBank/DDBJ whole genome shotgun (WGS) entry which is preliminary data.</text>
</comment>
<evidence type="ECO:0000256" key="1">
    <source>
        <dbReference type="ARBA" id="ARBA00004123"/>
    </source>
</evidence>
<evidence type="ECO:0000259" key="9">
    <source>
        <dbReference type="PROSITE" id="PS50808"/>
    </source>
</evidence>
<evidence type="ECO:0000256" key="8">
    <source>
        <dbReference type="PROSITE-ProRule" id="PRU00027"/>
    </source>
</evidence>
<dbReference type="Proteomes" id="UP000821837">
    <property type="component" value="Unassembled WGS sequence"/>
</dbReference>
<comment type="subcellular location">
    <subcellularLocation>
        <location evidence="1">Nucleus</location>
    </subcellularLocation>
</comment>
<dbReference type="VEuPathDB" id="VectorBase:RSAN_039272"/>
<dbReference type="GO" id="GO:0008270">
    <property type="term" value="F:zinc ion binding"/>
    <property type="evidence" value="ECO:0007669"/>
    <property type="project" value="UniProtKB-KW"/>
</dbReference>
<reference evidence="10" key="1">
    <citation type="journal article" date="2020" name="Cell">
        <title>Large-Scale Comparative Analyses of Tick Genomes Elucidate Their Genetic Diversity and Vector Capacities.</title>
        <authorList>
            <consortium name="Tick Genome and Microbiome Consortium (TIGMIC)"/>
            <person name="Jia N."/>
            <person name="Wang J."/>
            <person name="Shi W."/>
            <person name="Du L."/>
            <person name="Sun Y."/>
            <person name="Zhan W."/>
            <person name="Jiang J.F."/>
            <person name="Wang Q."/>
            <person name="Zhang B."/>
            <person name="Ji P."/>
            <person name="Bell-Sakyi L."/>
            <person name="Cui X.M."/>
            <person name="Yuan T.T."/>
            <person name="Jiang B.G."/>
            <person name="Yang W.F."/>
            <person name="Lam T.T."/>
            <person name="Chang Q.C."/>
            <person name="Ding S.J."/>
            <person name="Wang X.J."/>
            <person name="Zhu J.G."/>
            <person name="Ruan X.D."/>
            <person name="Zhao L."/>
            <person name="Wei J.T."/>
            <person name="Ye R.Z."/>
            <person name="Que T.C."/>
            <person name="Du C.H."/>
            <person name="Zhou Y.H."/>
            <person name="Cheng J.X."/>
            <person name="Dai P.F."/>
            <person name="Guo W.B."/>
            <person name="Han X.H."/>
            <person name="Huang E.J."/>
            <person name="Li L.F."/>
            <person name="Wei W."/>
            <person name="Gao Y.C."/>
            <person name="Liu J.Z."/>
            <person name="Shao H.Z."/>
            <person name="Wang X."/>
            <person name="Wang C.C."/>
            <person name="Yang T.C."/>
            <person name="Huo Q.B."/>
            <person name="Li W."/>
            <person name="Chen H.Y."/>
            <person name="Chen S.E."/>
            <person name="Zhou L.G."/>
            <person name="Ni X.B."/>
            <person name="Tian J.H."/>
            <person name="Sheng Y."/>
            <person name="Liu T."/>
            <person name="Pan Y.S."/>
            <person name="Xia L.Y."/>
            <person name="Li J."/>
            <person name="Zhao F."/>
            <person name="Cao W.C."/>
        </authorList>
    </citation>
    <scope>NUCLEOTIDE SEQUENCE</scope>
    <source>
        <strain evidence="10">Rsan-2018</strain>
    </source>
</reference>
<keyword evidence="11" id="KW-1185">Reference proteome</keyword>
<proteinExistence type="predicted"/>
<evidence type="ECO:0000256" key="6">
    <source>
        <dbReference type="ARBA" id="ARBA00023163"/>
    </source>
</evidence>
<accession>A0A9D4PBG8</accession>
<dbReference type="InterPro" id="IPR036236">
    <property type="entry name" value="Znf_C2H2_sf"/>
</dbReference>
<dbReference type="GO" id="GO:0009791">
    <property type="term" value="P:post-embryonic development"/>
    <property type="evidence" value="ECO:0007669"/>
    <property type="project" value="UniProtKB-ARBA"/>
</dbReference>
<sequence length="264" mass="29090">MADADIATAVKGANPIWKFFVKIPPGHEAQCLKCHAILKTPTSTTTTLAMHLKRHPDDLGECEKERCARQRAKCAAVAKPNLQQPSVADRFKPKVKSTTPKAQMMTKAIAGFVVRGMHSYNVVEEPGFLAVMEAAMPEAIVGRYMKSPKARARLMEIQREMKLDVLEVVQDVPTRRNSEHQMTSRLLKLRKPIIVELLECDGVDNLTAPEWKLMTAVVKVLDPLAQATTELSGDKYPTLSQVIPLLETHSNGGGAKAATFTQPL</sequence>
<dbReference type="Pfam" id="PF02892">
    <property type="entry name" value="zf-BED"/>
    <property type="match status" value="1"/>
</dbReference>
<keyword evidence="2" id="KW-0479">Metal-binding</keyword>
<dbReference type="GO" id="GO:0005634">
    <property type="term" value="C:nucleus"/>
    <property type="evidence" value="ECO:0007669"/>
    <property type="project" value="UniProtKB-SubCell"/>
</dbReference>
<keyword evidence="7" id="KW-0539">Nucleus</keyword>